<accession>A0A5B8G3P5</accession>
<evidence type="ECO:0000313" key="7">
    <source>
        <dbReference type="Proteomes" id="UP000305888"/>
    </source>
</evidence>
<dbReference type="Gene3D" id="3.10.310.70">
    <property type="match status" value="1"/>
</dbReference>
<proteinExistence type="predicted"/>
<evidence type="ECO:0000313" key="6">
    <source>
        <dbReference type="EMBL" id="QDL94600.1"/>
    </source>
</evidence>
<keyword evidence="2 6" id="KW-0378">Hydrolase</keyword>
<dbReference type="InterPro" id="IPR011059">
    <property type="entry name" value="Metal-dep_hydrolase_composite"/>
</dbReference>
<dbReference type="SUPFAM" id="SSF51556">
    <property type="entry name" value="Metallo-dependent hydrolases"/>
    <property type="match status" value="1"/>
</dbReference>
<protein>
    <submittedName>
        <fullName evidence="6">Amidohydrolase</fullName>
    </submittedName>
</protein>
<dbReference type="GO" id="GO:0016810">
    <property type="term" value="F:hydrolase activity, acting on carbon-nitrogen (but not peptide) bonds"/>
    <property type="evidence" value="ECO:0007669"/>
    <property type="project" value="InterPro"/>
</dbReference>
<evidence type="ECO:0000256" key="2">
    <source>
        <dbReference type="ARBA" id="ARBA00022801"/>
    </source>
</evidence>
<dbReference type="Pfam" id="PF22039">
    <property type="entry name" value="HUTI_composite_bact"/>
    <property type="match status" value="1"/>
</dbReference>
<dbReference type="Gene3D" id="2.30.40.10">
    <property type="entry name" value="Urease, subunit C, domain 1"/>
    <property type="match status" value="1"/>
</dbReference>
<dbReference type="InterPro" id="IPR054418">
    <property type="entry name" value="MQNX/HUTI_composite_N"/>
</dbReference>
<feature type="domain" description="Aminodeoxyfutalosine deaminase/Imidazolonepropionase-like composite" evidence="5">
    <location>
        <begin position="29"/>
        <end position="53"/>
    </location>
</feature>
<dbReference type="PANTHER" id="PTHR22642">
    <property type="entry name" value="IMIDAZOLONEPROPIONASE"/>
    <property type="match status" value="1"/>
</dbReference>
<gene>
    <name evidence="6" type="ORF">FDP22_22265</name>
</gene>
<evidence type="ECO:0000256" key="1">
    <source>
        <dbReference type="ARBA" id="ARBA00022723"/>
    </source>
</evidence>
<dbReference type="PANTHER" id="PTHR22642:SF2">
    <property type="entry name" value="PROTEIN LONG AFTER FAR-RED 3"/>
    <property type="match status" value="1"/>
</dbReference>
<dbReference type="Pfam" id="PF07969">
    <property type="entry name" value="Amidohydro_3"/>
    <property type="match status" value="1"/>
</dbReference>
<feature type="domain" description="Amidohydrolase 3" evidence="4">
    <location>
        <begin position="55"/>
        <end position="540"/>
    </location>
</feature>
<geneLocation type="plasmid" evidence="7">
    <name>pd4m1c</name>
</geneLocation>
<keyword evidence="3" id="KW-0862">Zinc</keyword>
<keyword evidence="7" id="KW-1185">Reference proteome</keyword>
<dbReference type="PROSITE" id="PS01137">
    <property type="entry name" value="TATD_1"/>
    <property type="match status" value="1"/>
</dbReference>
<dbReference type="InterPro" id="IPR032466">
    <property type="entry name" value="Metal_Hydrolase"/>
</dbReference>
<reference evidence="6 7" key="1">
    <citation type="submission" date="2019-06" db="EMBL/GenBank/DDBJ databases">
        <title>Genome sequence of Rhodobacteraceae bacterium D4M1.</title>
        <authorList>
            <person name="Cao J."/>
        </authorList>
    </citation>
    <scope>NUCLEOTIDE SEQUENCE [LARGE SCALE GENOMIC DNA]</scope>
    <source>
        <strain evidence="6 7">D4M1</strain>
        <plasmid evidence="7">pd4m1c</plasmid>
    </source>
</reference>
<sequence length="546" mass="56643">MPLDTAPIDTIVVGANIITMQAPGHRAEALAIAGGRIAALGPTAEIRALAPGARAIDCAGATVLPGLIDSHCHPDMLGARIGRWCDLGAAAPADRAALLATLGATAAALPAGAWVLAYNFDDTRMGGYPSRAELDAASGGRPAFLYRRDALMGVANSAGLAALGFTAGAADPPHGRIERDAFGAPTGLLRARAAHLLIEHVQRGYTEDDFHAGLGRVLAGYSAAGVTSLHNSLATSQGIGAYQRLRAEGALDVRIGLIASGREPELIAGLIRSGLRSGFGDAWIRLIGVEWVADGSTSGRTAAWRAPYRPPLAAGEGPGHRGELLFGFEELLALALPAHRAGLTVCLDGMGDRGVEFTLDIIEALLEDTPRADHRMRVEHCCAVPPDLVARLARLGVVASSASGFAHDLGDAHLAARGPAEMKHLWPLRALIDAGVPAPCHSDNPVCDVNPFRGMAALVNRRTSGGADLDASQAITVHEALETYTRLGAWAGREERLKGDLSPGKLADLCVLDRDPFAAPPQELGETGVIATLVGGRVVHDARGLA</sequence>
<dbReference type="InterPro" id="IPR013108">
    <property type="entry name" value="Amidohydro_3"/>
</dbReference>
<dbReference type="GO" id="GO:0046872">
    <property type="term" value="F:metal ion binding"/>
    <property type="evidence" value="ECO:0007669"/>
    <property type="project" value="UniProtKB-KW"/>
</dbReference>
<keyword evidence="6" id="KW-0614">Plasmid</keyword>
<dbReference type="RefSeq" id="WP_138576994.1">
    <property type="nucleotide sequence ID" value="NZ_CP040821.1"/>
</dbReference>
<evidence type="ECO:0000256" key="3">
    <source>
        <dbReference type="ARBA" id="ARBA00022833"/>
    </source>
</evidence>
<dbReference type="SUPFAM" id="SSF51338">
    <property type="entry name" value="Composite domain of metallo-dependent hydrolases"/>
    <property type="match status" value="1"/>
</dbReference>
<evidence type="ECO:0000259" key="4">
    <source>
        <dbReference type="Pfam" id="PF07969"/>
    </source>
</evidence>
<dbReference type="AlphaFoldDB" id="A0A5B8G3P5"/>
<dbReference type="EMBL" id="CP040821">
    <property type="protein sequence ID" value="QDL94600.1"/>
    <property type="molecule type" value="Genomic_DNA"/>
</dbReference>
<dbReference type="InterPro" id="IPR018228">
    <property type="entry name" value="DNase_TatD-rel_CS"/>
</dbReference>
<organism evidence="6 7">
    <name type="scientific">Paroceanicella profunda</name>
    <dbReference type="NCBI Taxonomy" id="2579971"/>
    <lineage>
        <taxon>Bacteria</taxon>
        <taxon>Pseudomonadati</taxon>
        <taxon>Pseudomonadota</taxon>
        <taxon>Alphaproteobacteria</taxon>
        <taxon>Rhodobacterales</taxon>
        <taxon>Paracoccaceae</taxon>
        <taxon>Paroceanicella</taxon>
    </lineage>
</organism>
<evidence type="ECO:0000259" key="5">
    <source>
        <dbReference type="Pfam" id="PF22039"/>
    </source>
</evidence>
<dbReference type="Proteomes" id="UP000305888">
    <property type="component" value="Plasmid pD4M1C"/>
</dbReference>
<dbReference type="Gene3D" id="3.20.20.140">
    <property type="entry name" value="Metal-dependent hydrolases"/>
    <property type="match status" value="1"/>
</dbReference>
<dbReference type="CDD" id="cd01300">
    <property type="entry name" value="YtcJ_like"/>
    <property type="match status" value="1"/>
</dbReference>
<dbReference type="KEGG" id="ppru:FDP22_22265"/>
<keyword evidence="1" id="KW-0479">Metal-binding</keyword>
<name>A0A5B8G3P5_9RHOB</name>
<dbReference type="OrthoDB" id="9811399at2"/>
<dbReference type="InterPro" id="IPR033932">
    <property type="entry name" value="YtcJ-like"/>
</dbReference>